<dbReference type="PROSITE" id="PS50112">
    <property type="entry name" value="PAS"/>
    <property type="match status" value="3"/>
</dbReference>
<dbReference type="InterPro" id="IPR000700">
    <property type="entry name" value="PAS-assoc_C"/>
</dbReference>
<dbReference type="Proteomes" id="UP000013984">
    <property type="component" value="Unassembled WGS sequence"/>
</dbReference>
<dbReference type="SMART" id="SM00086">
    <property type="entry name" value="PAC"/>
    <property type="match status" value="4"/>
</dbReference>
<dbReference type="OrthoDB" id="344048at2"/>
<dbReference type="Pfam" id="PF13426">
    <property type="entry name" value="PAS_9"/>
    <property type="match status" value="2"/>
</dbReference>
<dbReference type="PROSITE" id="PS50113">
    <property type="entry name" value="PAC"/>
    <property type="match status" value="3"/>
</dbReference>
<dbReference type="PANTHER" id="PTHR43304">
    <property type="entry name" value="PHYTOCHROME-LIKE PROTEIN CPH1"/>
    <property type="match status" value="1"/>
</dbReference>
<feature type="domain" description="PAS" evidence="7">
    <location>
        <begin position="131"/>
        <end position="209"/>
    </location>
</feature>
<dbReference type="SUPFAM" id="SSF47384">
    <property type="entry name" value="Homodimeric domain of signal transducing histidine kinase"/>
    <property type="match status" value="1"/>
</dbReference>
<dbReference type="CDD" id="cd00082">
    <property type="entry name" value="HisKA"/>
    <property type="match status" value="1"/>
</dbReference>
<dbReference type="InterPro" id="IPR036890">
    <property type="entry name" value="HATPase_C_sf"/>
</dbReference>
<dbReference type="SUPFAM" id="SSF55874">
    <property type="entry name" value="ATPase domain of HSP90 chaperone/DNA topoisomerase II/histidine kinase"/>
    <property type="match status" value="1"/>
</dbReference>
<dbReference type="InterPro" id="IPR005467">
    <property type="entry name" value="His_kinase_dom"/>
</dbReference>
<dbReference type="PANTHER" id="PTHR43304:SF1">
    <property type="entry name" value="PAC DOMAIN-CONTAINING PROTEIN"/>
    <property type="match status" value="1"/>
</dbReference>
<name>R9A535_9LEPT</name>
<evidence type="ECO:0000259" key="7">
    <source>
        <dbReference type="PROSITE" id="PS50112"/>
    </source>
</evidence>
<accession>R9A535</accession>
<dbReference type="SMART" id="SM00387">
    <property type="entry name" value="HATPase_c"/>
    <property type="match status" value="1"/>
</dbReference>
<keyword evidence="4" id="KW-0808">Transferase</keyword>
<feature type="domain" description="Histidine kinase" evidence="6">
    <location>
        <begin position="658"/>
        <end position="868"/>
    </location>
</feature>
<dbReference type="InterPro" id="IPR035965">
    <property type="entry name" value="PAS-like_dom_sf"/>
</dbReference>
<keyword evidence="10" id="KW-1185">Reference proteome</keyword>
<dbReference type="InterPro" id="IPR004358">
    <property type="entry name" value="Sig_transdc_His_kin-like_C"/>
</dbReference>
<dbReference type="SUPFAM" id="SSF55785">
    <property type="entry name" value="PYP-like sensor domain (PAS domain)"/>
    <property type="match status" value="5"/>
</dbReference>
<dbReference type="Gene3D" id="1.10.287.130">
    <property type="match status" value="1"/>
</dbReference>
<keyword evidence="5" id="KW-0418">Kinase</keyword>
<dbReference type="AlphaFoldDB" id="R9A535"/>
<proteinExistence type="predicted"/>
<evidence type="ECO:0000313" key="10">
    <source>
        <dbReference type="Proteomes" id="UP000013984"/>
    </source>
</evidence>
<dbReference type="Pfam" id="PF08447">
    <property type="entry name" value="PAS_3"/>
    <property type="match status" value="1"/>
</dbReference>
<dbReference type="PROSITE" id="PS50109">
    <property type="entry name" value="HIS_KIN"/>
    <property type="match status" value="1"/>
</dbReference>
<dbReference type="Pfam" id="PF08448">
    <property type="entry name" value="PAS_4"/>
    <property type="match status" value="1"/>
</dbReference>
<dbReference type="SMART" id="SM00091">
    <property type="entry name" value="PAS"/>
    <property type="match status" value="3"/>
</dbReference>
<dbReference type="InterPro" id="IPR000014">
    <property type="entry name" value="PAS"/>
</dbReference>
<dbReference type="InterPro" id="IPR003594">
    <property type="entry name" value="HATPase_dom"/>
</dbReference>
<dbReference type="PRINTS" id="PR00344">
    <property type="entry name" value="BCTRLSENSOR"/>
</dbReference>
<dbReference type="EC" id="2.7.13.3" evidence="2"/>
<evidence type="ECO:0000256" key="4">
    <source>
        <dbReference type="ARBA" id="ARBA00022679"/>
    </source>
</evidence>
<evidence type="ECO:0000256" key="5">
    <source>
        <dbReference type="ARBA" id="ARBA00022777"/>
    </source>
</evidence>
<evidence type="ECO:0000256" key="1">
    <source>
        <dbReference type="ARBA" id="ARBA00000085"/>
    </source>
</evidence>
<feature type="domain" description="PAS" evidence="7">
    <location>
        <begin position="7"/>
        <end position="76"/>
    </location>
</feature>
<dbReference type="InterPro" id="IPR013656">
    <property type="entry name" value="PAS_4"/>
</dbReference>
<dbReference type="STRING" id="1218599.LEP1GSC195_1791"/>
<dbReference type="InterPro" id="IPR001610">
    <property type="entry name" value="PAC"/>
</dbReference>
<evidence type="ECO:0000313" key="9">
    <source>
        <dbReference type="EMBL" id="EOQ95355.1"/>
    </source>
</evidence>
<reference evidence="9" key="1">
    <citation type="submission" date="2013-04" db="EMBL/GenBank/DDBJ databases">
        <authorList>
            <person name="Harkins D.M."/>
            <person name="Durkin A.S."/>
            <person name="Brinkac L.M."/>
            <person name="Haft D.H."/>
            <person name="Selengut J.D."/>
            <person name="Sanka R."/>
            <person name="DePew J."/>
            <person name="Purushe J."/>
            <person name="Galloway R.L."/>
            <person name="Vinetz J.M."/>
            <person name="Sutton G.G."/>
            <person name="Nierman W.C."/>
            <person name="Fouts D.E."/>
        </authorList>
    </citation>
    <scope>NUCLEOTIDE SEQUENCE [LARGE SCALE GENOMIC DNA]</scope>
    <source>
        <strain evidence="9">CDC</strain>
    </source>
</reference>
<feature type="domain" description="PAC" evidence="8">
    <location>
        <begin position="199"/>
        <end position="257"/>
    </location>
</feature>
<dbReference type="RefSeq" id="WP_015680739.1">
    <property type="nucleotide sequence ID" value="NZ_AOGZ02000014.1"/>
</dbReference>
<dbReference type="Pfam" id="PF02518">
    <property type="entry name" value="HATPase_c"/>
    <property type="match status" value="1"/>
</dbReference>
<dbReference type="InterPro" id="IPR013655">
    <property type="entry name" value="PAS_fold_3"/>
</dbReference>
<organism evidence="9 10">
    <name type="scientific">Leptospira wolbachii serovar Codice str. CDC</name>
    <dbReference type="NCBI Taxonomy" id="1218599"/>
    <lineage>
        <taxon>Bacteria</taxon>
        <taxon>Pseudomonadati</taxon>
        <taxon>Spirochaetota</taxon>
        <taxon>Spirochaetia</taxon>
        <taxon>Leptospirales</taxon>
        <taxon>Leptospiraceae</taxon>
        <taxon>Leptospira</taxon>
    </lineage>
</organism>
<dbReference type="EMBL" id="AOGZ02000014">
    <property type="protein sequence ID" value="EOQ95355.1"/>
    <property type="molecule type" value="Genomic_DNA"/>
</dbReference>
<sequence length="869" mass="98900">MGLELTDQRLINTILNQSLNAIAISDLEGNLQYVNSAFVSLWGYHHPDEILGKNAFEFTEDKEKTKLILSEVLSKSEWKGELSAKRKDGSTFDIAVTAYSSKDKQGNTTHLLANFSDQTKTKELEQYAKDREIYFSQILDSITDLVFCKDKNFRVTYVNKACADFYGVTKQKLIGIQDVTYNEEEYTKAYHSEDRKVFETGDTSYVRKEPNLGPDGVTRILETVKNPIHDTNGNVKEIVGVSRDITETQILEDRLQLITEMTSDYIYTAKIVNGEIIAEWSSKELNTTSGYSIEEIGKLGGWFNVILKEDLTNLAERMTKILKGETGVVEYRIRTKSGKIKWLRDYTRPILDETGNLISIIGAAKDITTEKETELKYLLSSQRYQAAMNSALEAIYFLETSKSKDGEIIDFIISDVNKKAEEQLGMKKEELLGKGICQLFPINRENGFFEDYKKVVESKIPIEQEFQVPGNFVAPGYYFHQVIPTNDGIVIQTRDISDRKRMEELLLRTNRLAKVGSFDYDLSQKKITLSLVATEILVQTSKDIDHVDLRFFGTEEFGPILKQKEIHSIETKETFDLECLVCAGSGHEFWIRIIATPKFSETRCVGFYGAIQNIHDEKLVQDSLLDKETLLLAKNRELESLFQVTNKQNERLKEYTYITSHNLRAPIANLISLTAMLKENPSNTELLGLIESSSFQLDQIIRNLNELLNIEKDTKELPKSKISIKESIDAQILLLKNGSNREIEFTNNLPEGMNLLGFQAYFDSIINNILTNAIKYSNADKICKITITYEETKESLKIAIQDNGPGIDIGRHGHKLFKMNFRLRQDIEGKGMGLFLAKHQIESMKGSIEVSSELGKGSIFFLTFPKELF</sequence>
<dbReference type="CDD" id="cd00130">
    <property type="entry name" value="PAS"/>
    <property type="match status" value="4"/>
</dbReference>
<evidence type="ECO:0000256" key="2">
    <source>
        <dbReference type="ARBA" id="ARBA00012438"/>
    </source>
</evidence>
<dbReference type="Gene3D" id="3.30.565.10">
    <property type="entry name" value="Histidine kinase-like ATPase, C-terminal domain"/>
    <property type="match status" value="1"/>
</dbReference>
<dbReference type="GO" id="GO:0000155">
    <property type="term" value="F:phosphorelay sensor kinase activity"/>
    <property type="evidence" value="ECO:0007669"/>
    <property type="project" value="InterPro"/>
</dbReference>
<dbReference type="NCBIfam" id="TIGR00229">
    <property type="entry name" value="sensory_box"/>
    <property type="match status" value="4"/>
</dbReference>
<dbReference type="Gene3D" id="3.30.450.20">
    <property type="entry name" value="PAS domain"/>
    <property type="match status" value="4"/>
</dbReference>
<dbReference type="InterPro" id="IPR036097">
    <property type="entry name" value="HisK_dim/P_sf"/>
</dbReference>
<feature type="domain" description="PAS" evidence="7">
    <location>
        <begin position="380"/>
        <end position="459"/>
    </location>
</feature>
<dbReference type="InterPro" id="IPR003661">
    <property type="entry name" value="HisK_dim/P_dom"/>
</dbReference>
<comment type="catalytic activity">
    <reaction evidence="1">
        <text>ATP + protein L-histidine = ADP + protein N-phospho-L-histidine.</text>
        <dbReference type="EC" id="2.7.13.3"/>
    </reaction>
</comment>
<feature type="domain" description="PAC" evidence="8">
    <location>
        <begin position="78"/>
        <end position="130"/>
    </location>
</feature>
<evidence type="ECO:0000256" key="3">
    <source>
        <dbReference type="ARBA" id="ARBA00022553"/>
    </source>
</evidence>
<gene>
    <name evidence="9" type="ORF">LEP1GSC195_1791</name>
</gene>
<comment type="caution">
    <text evidence="9">The sequence shown here is derived from an EMBL/GenBank/DDBJ whole genome shotgun (WGS) entry which is preliminary data.</text>
</comment>
<protein>
    <recommendedName>
        <fullName evidence="2">histidine kinase</fullName>
        <ecNumber evidence="2">2.7.13.3</ecNumber>
    </recommendedName>
</protein>
<evidence type="ECO:0000259" key="8">
    <source>
        <dbReference type="PROSITE" id="PS50113"/>
    </source>
</evidence>
<keyword evidence="3" id="KW-0597">Phosphoprotein</keyword>
<evidence type="ECO:0000259" key="6">
    <source>
        <dbReference type="PROSITE" id="PS50109"/>
    </source>
</evidence>
<feature type="domain" description="PAC" evidence="8">
    <location>
        <begin position="327"/>
        <end position="379"/>
    </location>
</feature>
<dbReference type="InterPro" id="IPR052162">
    <property type="entry name" value="Sensor_kinase/Photoreceptor"/>
</dbReference>